<feature type="region of interest" description="Disordered" evidence="11">
    <location>
        <begin position="1"/>
        <end position="31"/>
    </location>
</feature>
<keyword evidence="4" id="KW-0274">FAD</keyword>
<dbReference type="Pfam" id="PF04082">
    <property type="entry name" value="Fungal_trans"/>
    <property type="match status" value="1"/>
</dbReference>
<feature type="compositionally biased region" description="Polar residues" evidence="11">
    <location>
        <begin position="839"/>
        <end position="862"/>
    </location>
</feature>
<keyword evidence="2" id="KW-0285">Flavoprotein</keyword>
<dbReference type="Gene3D" id="3.50.50.60">
    <property type="entry name" value="FAD/NAD(P)-binding domain"/>
    <property type="match status" value="1"/>
</dbReference>
<dbReference type="Gene3D" id="3.30.9.10">
    <property type="entry name" value="D-Amino Acid Oxidase, subunit A, domain 2"/>
    <property type="match status" value="1"/>
</dbReference>
<dbReference type="InterPro" id="IPR038220">
    <property type="entry name" value="PHOX_C_sf"/>
</dbReference>
<dbReference type="GO" id="GO:0071949">
    <property type="term" value="F:FAD binding"/>
    <property type="evidence" value="ECO:0007669"/>
    <property type="project" value="InterPro"/>
</dbReference>
<comment type="similarity">
    <text evidence="1">Belongs to the PheA/TfdB FAD monooxygenase family.</text>
</comment>
<feature type="region of interest" description="Disordered" evidence="11">
    <location>
        <begin position="839"/>
        <end position="863"/>
    </location>
</feature>
<dbReference type="PANTHER" id="PTHR31944:SF131">
    <property type="entry name" value="HEME-RESPONSIVE ZINC FINGER TRANSCRIPTION FACTOR HAP1"/>
    <property type="match status" value="1"/>
</dbReference>
<evidence type="ECO:0000256" key="11">
    <source>
        <dbReference type="SAM" id="MobiDB-lite"/>
    </source>
</evidence>
<accession>A0AAD6E5L7</accession>
<reference evidence="13 14" key="1">
    <citation type="journal article" date="2023" name="IMA Fungus">
        <title>Comparative genomic study of the Penicillium genus elucidates a diverse pangenome and 15 lateral gene transfer events.</title>
        <authorList>
            <person name="Petersen C."/>
            <person name="Sorensen T."/>
            <person name="Nielsen M.R."/>
            <person name="Sondergaard T.E."/>
            <person name="Sorensen J.L."/>
            <person name="Fitzpatrick D.A."/>
            <person name="Frisvad J.C."/>
            <person name="Nielsen K.L."/>
        </authorList>
    </citation>
    <scope>NUCLEOTIDE SEQUENCE [LARGE SCALE GENOMIC DNA]</scope>
    <source>
        <strain evidence="13 14">IBT 29057</strain>
    </source>
</reference>
<gene>
    <name evidence="13" type="ORF">N7450_001978</name>
</gene>
<dbReference type="InterPro" id="IPR012941">
    <property type="entry name" value="Phe_hydrox_C_dim_dom"/>
</dbReference>
<feature type="compositionally biased region" description="Low complexity" evidence="11">
    <location>
        <begin position="11"/>
        <end position="29"/>
    </location>
</feature>
<proteinExistence type="inferred from homology"/>
<dbReference type="PANTHER" id="PTHR31944">
    <property type="entry name" value="HEME-RESPONSIVE ZINC FINGER TRANSCRIPTION FACTOR HAP1"/>
    <property type="match status" value="1"/>
</dbReference>
<keyword evidence="10" id="KW-0539">Nucleus</keyword>
<dbReference type="InterPro" id="IPR036249">
    <property type="entry name" value="Thioredoxin-like_sf"/>
</dbReference>
<keyword evidence="14" id="KW-1185">Reference proteome</keyword>
<dbReference type="CDD" id="cd02979">
    <property type="entry name" value="PHOX_C"/>
    <property type="match status" value="1"/>
</dbReference>
<evidence type="ECO:0000256" key="6">
    <source>
        <dbReference type="ARBA" id="ARBA00023002"/>
    </source>
</evidence>
<keyword evidence="5" id="KW-0862">Zinc</keyword>
<dbReference type="GO" id="GO:0008270">
    <property type="term" value="F:zinc ion binding"/>
    <property type="evidence" value="ECO:0007669"/>
    <property type="project" value="InterPro"/>
</dbReference>
<dbReference type="Pfam" id="PF01494">
    <property type="entry name" value="FAD_binding_3"/>
    <property type="match status" value="1"/>
</dbReference>
<evidence type="ECO:0000313" key="13">
    <source>
        <dbReference type="EMBL" id="KAJ5600911.1"/>
    </source>
</evidence>
<dbReference type="SUPFAM" id="SSF54373">
    <property type="entry name" value="FAD-linked reductases, C-terminal domain"/>
    <property type="match status" value="1"/>
</dbReference>
<dbReference type="EMBL" id="JAQJAC010000001">
    <property type="protein sequence ID" value="KAJ5600911.1"/>
    <property type="molecule type" value="Genomic_DNA"/>
</dbReference>
<dbReference type="GO" id="GO:0000978">
    <property type="term" value="F:RNA polymerase II cis-regulatory region sequence-specific DNA binding"/>
    <property type="evidence" value="ECO:0007669"/>
    <property type="project" value="TreeGrafter"/>
</dbReference>
<comment type="caution">
    <text evidence="13">The sequence shown here is derived from an EMBL/GenBank/DDBJ whole genome shotgun (WGS) entry which is preliminary data.</text>
</comment>
<keyword evidence="6" id="KW-0560">Oxidoreductase</keyword>
<dbReference type="InterPro" id="IPR051430">
    <property type="entry name" value="Fungal_TF_Env_Response"/>
</dbReference>
<dbReference type="GO" id="GO:0016491">
    <property type="term" value="F:oxidoreductase activity"/>
    <property type="evidence" value="ECO:0007669"/>
    <property type="project" value="UniProtKB-KW"/>
</dbReference>
<keyword evidence="8" id="KW-0238">DNA-binding</keyword>
<dbReference type="PRINTS" id="PR00420">
    <property type="entry name" value="RNGMNOXGNASE"/>
</dbReference>
<dbReference type="InterPro" id="IPR007219">
    <property type="entry name" value="XnlR_reg_dom"/>
</dbReference>
<dbReference type="Gene3D" id="3.40.30.20">
    <property type="match status" value="1"/>
</dbReference>
<keyword evidence="7" id="KW-0805">Transcription regulation</keyword>
<keyword evidence="3" id="KW-0479">Metal-binding</keyword>
<dbReference type="GO" id="GO:0006351">
    <property type="term" value="P:DNA-templated transcription"/>
    <property type="evidence" value="ECO:0007669"/>
    <property type="project" value="InterPro"/>
</dbReference>
<evidence type="ECO:0000256" key="10">
    <source>
        <dbReference type="ARBA" id="ARBA00023242"/>
    </source>
</evidence>
<dbReference type="GO" id="GO:0001228">
    <property type="term" value="F:DNA-binding transcription activator activity, RNA polymerase II-specific"/>
    <property type="evidence" value="ECO:0007669"/>
    <property type="project" value="TreeGrafter"/>
</dbReference>
<evidence type="ECO:0000313" key="14">
    <source>
        <dbReference type="Proteomes" id="UP001216150"/>
    </source>
</evidence>
<dbReference type="Pfam" id="PF07976">
    <property type="entry name" value="Phe_hydrox_dim"/>
    <property type="match status" value="1"/>
</dbReference>
<evidence type="ECO:0000256" key="1">
    <source>
        <dbReference type="ARBA" id="ARBA00007801"/>
    </source>
</evidence>
<dbReference type="SUPFAM" id="SSF51905">
    <property type="entry name" value="FAD/NAD(P)-binding domain"/>
    <property type="match status" value="1"/>
</dbReference>
<evidence type="ECO:0000259" key="12">
    <source>
        <dbReference type="SMART" id="SM00906"/>
    </source>
</evidence>
<evidence type="ECO:0000256" key="8">
    <source>
        <dbReference type="ARBA" id="ARBA00023125"/>
    </source>
</evidence>
<keyword evidence="9" id="KW-0804">Transcription</keyword>
<name>A0AAD6E5L7_9EURO</name>
<feature type="compositionally biased region" description="Polar residues" evidence="11">
    <location>
        <begin position="1"/>
        <end position="10"/>
    </location>
</feature>
<evidence type="ECO:0000256" key="3">
    <source>
        <dbReference type="ARBA" id="ARBA00022723"/>
    </source>
</evidence>
<evidence type="ECO:0000256" key="5">
    <source>
        <dbReference type="ARBA" id="ARBA00022833"/>
    </source>
</evidence>
<dbReference type="CDD" id="cd12148">
    <property type="entry name" value="fungal_TF_MHR"/>
    <property type="match status" value="1"/>
</dbReference>
<evidence type="ECO:0000256" key="9">
    <source>
        <dbReference type="ARBA" id="ARBA00023163"/>
    </source>
</evidence>
<evidence type="ECO:0000256" key="2">
    <source>
        <dbReference type="ARBA" id="ARBA00022630"/>
    </source>
</evidence>
<dbReference type="Proteomes" id="UP001216150">
    <property type="component" value="Unassembled WGS sequence"/>
</dbReference>
<dbReference type="InterPro" id="IPR036188">
    <property type="entry name" value="FAD/NAD-bd_sf"/>
</dbReference>
<organism evidence="13 14">
    <name type="scientific">Penicillium hetheringtonii</name>
    <dbReference type="NCBI Taxonomy" id="911720"/>
    <lineage>
        <taxon>Eukaryota</taxon>
        <taxon>Fungi</taxon>
        <taxon>Dikarya</taxon>
        <taxon>Ascomycota</taxon>
        <taxon>Pezizomycotina</taxon>
        <taxon>Eurotiomycetes</taxon>
        <taxon>Eurotiomycetidae</taxon>
        <taxon>Eurotiales</taxon>
        <taxon>Aspergillaceae</taxon>
        <taxon>Penicillium</taxon>
    </lineage>
</organism>
<dbReference type="GO" id="GO:0005634">
    <property type="term" value="C:nucleus"/>
    <property type="evidence" value="ECO:0007669"/>
    <property type="project" value="TreeGrafter"/>
</dbReference>
<dbReference type="InterPro" id="IPR002938">
    <property type="entry name" value="FAD-bd"/>
</dbReference>
<sequence length="1321" mass="147826">MQVDQSSTIDTVTTAHTSPSTAPTANTSVETCQSSPEEIQSMIYRIKQLEEQLSKASHQFPGNITPSPNYNISTTTSHFAGTFSVHSERLGGGHQPTISRAIMHKTRVFGQSHWMNGVAQFAEILDLIEPYLQNEGTNAMTTLSKCKWLGKMIKAQRTPTWPCPPTNELPPKEVADILVANYLRTFETIYRVLHIPTFKRDYESTIEASDPDISFVILLKLVMAIGSAMYDEGFSMHATAIRWIHEAQTWTSEPEFKARLGIQFLQIHILLLLARQIVGVEGGLVWITTGEVIRLAIYMGLNRDPEFLPEMSRYTAEMRRRLWNTLLELELQTSMESGGPPLCSLESFNTMPPGNFDDEAISVESPVPAPDDIFTDVSMSLALRKMFPLRLHIAKVLNGLTAHVGYEETVRLDGELRASYRYICQQLQRCKTREGARGPSDFQNRILDFFIRRYLTALHMPFFGASMKEVHYAYSRKVVTEASLKIWCTIFPSSPILTSKSPPNSPSSPEPDDLARLASCGTGMFRTTSVQATFLIAAELKTQLQEESSLGPRALRRDLFTVLQDAKIWCLRCIEAGETNVKGYLFLCLVCAQIDGLMRGFSREEFPDMLLKEAEEAEARCLKLLEANFDASSNAAQYQEISLPLRPALHAKLAMAIMKYPESHADVLIIGAGPAGLMAAYWMARFGINARIVDKRAEKVSVGHADGLVPRTLEIFDSCGFKHRVRHEGVPAVVSTYWGSEESGKLVRQGIYGDNADSRKPFVHTLLGQGRLEQFILDSIYENSSIRVERGVLAERLTFEEATKNDHSAYPITVHLRAIDSGNLPNGHIHAANGQASFQNGVATNQSPGEVNGTSPEDQNGEPNIEVVKARYLIACDGARSWTRDQMGIPMEGSSTDYIWGVADVVPISNFPDIRRLAMVENTAGSILIVPRERNLIRLYVPMPKADEIQSNGVHDNGLNGRRDKSQFTPDDIRRVVKAILSPYNFDFQICEWFSAYGVGQRVASTLSRENRVFVAGDAAHSHSPKVGMGMNMSLQDGFNLGWKLALVAKGAASPSILDTYNAERLPLAKMLVEYDRQISSQFIRDESSSDDTTKTSALEIHKQFEDFYEGRKAFYPVSSLVRKHNPENKQKFRGLMIPGEKFPVQKLLNQARLDTRWTTNILQSDGKFRIVVLAGDIRFAMQKERVDQLGSILPSLLTRYVSPGGYLDSSITILTIHSSPWNEVEYFDFPEVLRPFNDKMGWDFDSVWSEGSCVWDPECMGRAYEKWGIDLVRGAVAIVRPDQYVGWVGELEDVDGMTSYLDGVLTRREIANGDNKLSNE</sequence>
<dbReference type="SUPFAM" id="SSF52833">
    <property type="entry name" value="Thioredoxin-like"/>
    <property type="match status" value="1"/>
</dbReference>
<feature type="domain" description="Xylanolytic transcriptional activator regulatory" evidence="12">
    <location>
        <begin position="285"/>
        <end position="359"/>
    </location>
</feature>
<evidence type="ECO:0000256" key="7">
    <source>
        <dbReference type="ARBA" id="ARBA00023015"/>
    </source>
</evidence>
<evidence type="ECO:0000256" key="4">
    <source>
        <dbReference type="ARBA" id="ARBA00022827"/>
    </source>
</evidence>
<dbReference type="SMART" id="SM00906">
    <property type="entry name" value="Fungal_trans"/>
    <property type="match status" value="1"/>
</dbReference>
<protein>
    <recommendedName>
        <fullName evidence="12">Xylanolytic transcriptional activator regulatory domain-containing protein</fullName>
    </recommendedName>
</protein>